<keyword evidence="5 14" id="KW-0808">Transferase</keyword>
<evidence type="ECO:0000256" key="5">
    <source>
        <dbReference type="ARBA" id="ARBA00022679"/>
    </source>
</evidence>
<evidence type="ECO:0000256" key="1">
    <source>
        <dbReference type="ARBA" id="ARBA00005051"/>
    </source>
</evidence>
<dbReference type="NCBIfam" id="TIGR01498">
    <property type="entry name" value="folK"/>
    <property type="match status" value="1"/>
</dbReference>
<sequence>MITNTLTVNRFPIIVENTLPKKFFIFKLLLLLHYMSQNKVILLLGTNLGDKKNNLEIAKNLINKDIGEIKKESNILENKAEGFTTNHLFLNQKIEILSSLSPFDILLKVKDIEKKMGRNYFQPKENELYVDRLIDIDILFYNNILINCNQLKIPHPQNYSRDFIKSLSFF</sequence>
<dbReference type="CDD" id="cd00483">
    <property type="entry name" value="HPPK"/>
    <property type="match status" value="1"/>
</dbReference>
<dbReference type="InterPro" id="IPR000550">
    <property type="entry name" value="Hppk"/>
</dbReference>
<evidence type="ECO:0000259" key="13">
    <source>
        <dbReference type="Pfam" id="PF01288"/>
    </source>
</evidence>
<dbReference type="OrthoDB" id="9808041at2"/>
<dbReference type="SUPFAM" id="SSF55083">
    <property type="entry name" value="6-hydroxymethyl-7,8-dihydropterin pyrophosphokinase, HPPK"/>
    <property type="match status" value="1"/>
</dbReference>
<dbReference type="GO" id="GO:0016301">
    <property type="term" value="F:kinase activity"/>
    <property type="evidence" value="ECO:0007669"/>
    <property type="project" value="UniProtKB-KW"/>
</dbReference>
<evidence type="ECO:0000256" key="7">
    <source>
        <dbReference type="ARBA" id="ARBA00022777"/>
    </source>
</evidence>
<proteinExistence type="inferred from homology"/>
<dbReference type="GO" id="GO:0046654">
    <property type="term" value="P:tetrahydrofolate biosynthetic process"/>
    <property type="evidence" value="ECO:0007669"/>
    <property type="project" value="UniProtKB-UniPathway"/>
</dbReference>
<dbReference type="GO" id="GO:0046656">
    <property type="term" value="P:folic acid biosynthetic process"/>
    <property type="evidence" value="ECO:0007669"/>
    <property type="project" value="UniProtKB-KW"/>
</dbReference>
<dbReference type="Pfam" id="PF01288">
    <property type="entry name" value="HPPK"/>
    <property type="match status" value="1"/>
</dbReference>
<dbReference type="PANTHER" id="PTHR43071">
    <property type="entry name" value="2-AMINO-4-HYDROXY-6-HYDROXYMETHYLDIHYDROPTERIDINE PYROPHOSPHOKINASE"/>
    <property type="match status" value="1"/>
</dbReference>
<evidence type="ECO:0000256" key="8">
    <source>
        <dbReference type="ARBA" id="ARBA00022840"/>
    </source>
</evidence>
<dbReference type="Proteomes" id="UP000297998">
    <property type="component" value="Unassembled WGS sequence"/>
</dbReference>
<evidence type="ECO:0000256" key="4">
    <source>
        <dbReference type="ARBA" id="ARBA00016218"/>
    </source>
</evidence>
<keyword evidence="6" id="KW-0547">Nucleotide-binding</keyword>
<dbReference type="Gene3D" id="3.30.70.560">
    <property type="entry name" value="7,8-Dihydro-6-hydroxymethylpterin-pyrophosphokinase HPPK"/>
    <property type="match status" value="1"/>
</dbReference>
<evidence type="ECO:0000313" key="15">
    <source>
        <dbReference type="Proteomes" id="UP000297998"/>
    </source>
</evidence>
<evidence type="ECO:0000256" key="12">
    <source>
        <dbReference type="ARBA" id="ARBA00033413"/>
    </source>
</evidence>
<accession>A0A4Z1BR42</accession>
<evidence type="ECO:0000256" key="10">
    <source>
        <dbReference type="ARBA" id="ARBA00029409"/>
    </source>
</evidence>
<keyword evidence="8" id="KW-0067">ATP-binding</keyword>
<comment type="function">
    <text evidence="10">Catalyzes the transfer of pyrophosphate from adenosine triphosphate (ATP) to 6-hydroxymethyl-7,8-dihydropterin, an enzymatic step in folate biosynthesis pathway.</text>
</comment>
<comment type="pathway">
    <text evidence="1">Cofactor biosynthesis; tetrahydrofolate biosynthesis; 2-amino-4-hydroxy-6-hydroxymethyl-7,8-dihydropteridine diphosphate from 7,8-dihydroneopterin triphosphate: step 4/4.</text>
</comment>
<evidence type="ECO:0000256" key="6">
    <source>
        <dbReference type="ARBA" id="ARBA00022741"/>
    </source>
</evidence>
<protein>
    <recommendedName>
        <fullName evidence="4">2-amino-4-hydroxy-6-hydroxymethyldihydropteridine pyrophosphokinase</fullName>
        <ecNumber evidence="3">2.7.6.3</ecNumber>
    </recommendedName>
    <alternativeName>
        <fullName evidence="11">6-hydroxymethyl-7,8-dihydropterin pyrophosphokinase</fullName>
    </alternativeName>
    <alternativeName>
        <fullName evidence="12">7,8-dihydro-6-hydroxymethylpterin-pyrophosphokinase</fullName>
    </alternativeName>
</protein>
<name>A0A4Z1BR42_9FLAO</name>
<evidence type="ECO:0000256" key="3">
    <source>
        <dbReference type="ARBA" id="ARBA00013253"/>
    </source>
</evidence>
<organism evidence="14 15">
    <name type="scientific">Empedobacter tilapiae</name>
    <dbReference type="NCBI Taxonomy" id="2491114"/>
    <lineage>
        <taxon>Bacteria</taxon>
        <taxon>Pseudomonadati</taxon>
        <taxon>Bacteroidota</taxon>
        <taxon>Flavobacteriia</taxon>
        <taxon>Flavobacteriales</taxon>
        <taxon>Weeksellaceae</taxon>
        <taxon>Empedobacter</taxon>
    </lineage>
</organism>
<dbReference type="UniPathway" id="UPA00077">
    <property type="reaction ID" value="UER00155"/>
</dbReference>
<dbReference type="GO" id="GO:0003848">
    <property type="term" value="F:2-amino-4-hydroxy-6-hydroxymethyldihydropteridine diphosphokinase activity"/>
    <property type="evidence" value="ECO:0007669"/>
    <property type="project" value="UniProtKB-EC"/>
</dbReference>
<keyword evidence="7 14" id="KW-0418">Kinase</keyword>
<dbReference type="EMBL" id="SRPE01000001">
    <property type="protein sequence ID" value="TGN30020.1"/>
    <property type="molecule type" value="Genomic_DNA"/>
</dbReference>
<evidence type="ECO:0000256" key="2">
    <source>
        <dbReference type="ARBA" id="ARBA00005810"/>
    </source>
</evidence>
<feature type="domain" description="7,8-dihydro-6-hydroxymethylpterin-pyrophosphokinase" evidence="13">
    <location>
        <begin position="42"/>
        <end position="164"/>
    </location>
</feature>
<evidence type="ECO:0000313" key="14">
    <source>
        <dbReference type="EMBL" id="TGN30020.1"/>
    </source>
</evidence>
<dbReference type="AlphaFoldDB" id="A0A4Z1BR42"/>
<dbReference type="PANTHER" id="PTHR43071:SF1">
    <property type="entry name" value="2-AMINO-4-HYDROXY-6-HYDROXYMETHYLDIHYDROPTERIDINE PYROPHOSPHOKINASE"/>
    <property type="match status" value="1"/>
</dbReference>
<gene>
    <name evidence="14" type="primary">folK</name>
    <name evidence="14" type="ORF">E4J94_00125</name>
</gene>
<evidence type="ECO:0000256" key="9">
    <source>
        <dbReference type="ARBA" id="ARBA00022909"/>
    </source>
</evidence>
<dbReference type="GO" id="GO:0005524">
    <property type="term" value="F:ATP binding"/>
    <property type="evidence" value="ECO:0007669"/>
    <property type="project" value="UniProtKB-KW"/>
</dbReference>
<reference evidence="14 15" key="1">
    <citation type="submission" date="2019-03" db="EMBL/GenBank/DDBJ databases">
        <title>Empedobacter tilapiae sp. nov., isolated from an intestine of Nile tilapia Oreochromis niloticus.</title>
        <authorList>
            <person name="Kim Y.-O."/>
            <person name="Yoon J.-H."/>
        </authorList>
    </citation>
    <scope>NUCLEOTIDE SEQUENCE [LARGE SCALE GENOMIC DNA]</scope>
    <source>
        <strain evidence="14 15">MRS2</strain>
    </source>
</reference>
<comment type="similarity">
    <text evidence="2">Belongs to the HPPK family.</text>
</comment>
<dbReference type="InterPro" id="IPR035907">
    <property type="entry name" value="Hppk_sf"/>
</dbReference>
<comment type="caution">
    <text evidence="14">The sequence shown here is derived from an EMBL/GenBank/DDBJ whole genome shotgun (WGS) entry which is preliminary data.</text>
</comment>
<keyword evidence="9" id="KW-0289">Folate biosynthesis</keyword>
<keyword evidence="15" id="KW-1185">Reference proteome</keyword>
<evidence type="ECO:0000256" key="11">
    <source>
        <dbReference type="ARBA" id="ARBA00029766"/>
    </source>
</evidence>
<dbReference type="EC" id="2.7.6.3" evidence="3"/>